<dbReference type="Proteomes" id="UP000032544">
    <property type="component" value="Unassembled WGS sequence"/>
</dbReference>
<comment type="caution">
    <text evidence="2">The sequence shown here is derived from an EMBL/GenBank/DDBJ whole genome shotgun (WGS) entry which is preliminary data.</text>
</comment>
<organism evidence="2 3">
    <name type="scientific">Draconibacterium sediminis</name>
    <dbReference type="NCBI Taxonomy" id="1544798"/>
    <lineage>
        <taxon>Bacteria</taxon>
        <taxon>Pseudomonadati</taxon>
        <taxon>Bacteroidota</taxon>
        <taxon>Bacteroidia</taxon>
        <taxon>Marinilabiliales</taxon>
        <taxon>Prolixibacteraceae</taxon>
        <taxon>Draconibacterium</taxon>
    </lineage>
</organism>
<keyword evidence="1" id="KW-0812">Transmembrane</keyword>
<evidence type="ECO:0000313" key="3">
    <source>
        <dbReference type="Proteomes" id="UP000032544"/>
    </source>
</evidence>
<dbReference type="PANTHER" id="PTHR32063:SF19">
    <property type="entry name" value="CATION EFFLUX SYSTEM PROTEIN CUSA"/>
    <property type="match status" value="1"/>
</dbReference>
<sequence length="1287" mass="142675">MLNKIIKFFLENKLVTMLVLILLVSWGIITSPFGWDTNVLPKDPVPVDAIPDIGENQQIVFTQWMGRSPQDIEDQISYPLTTYLLGIPGVKSIRSSSIFGFSSIYIIFDDDVEFYWSRSRILEKLNSLPSGLLPDGVQPALGPDATALGQVYWYTIEGRDKDGNPTGGWDLHEIRTVQDFFVKYSLNAAEGVSEVASIGGFVQEYQIDVNPDALKAYNIPLHKVMQAVQKSNRDVGAKTIEINQAEYLVRGLGYVKSVGDIEKAVVAVQDNVPVRVKDIAVVSLGPSTRRGALDKDGAEVVGGVVVARYGANPLQVINNVKAKIADIAPGLPSKVLPNGVESQLTIVPFYDRSGLIYETLGTLEEALSLEVLIVILVVIIMVYNLRASLLISSLLPISVLMVFIAMRYFGVDANIVALSGIAIAIGTMVDLGVILSENIIKHTKEAPPEQKLITTIYNGSAEVSSAILTAVSTTIVSFIPVFTMQAAEGKLFIPLAFTKTFALIAALIVSLFIMPALAHWFFGVRINSKAIRKWVNIILIPLGIILLVFGQVWGGMMILAFGLAGTLKEVRSRKTEDRSLETVSHNWKTRLQNAFSFLLEYLEIVIVLIGVTWLLAKYWLPLGPTKSLVMNVVFVAILLIIILGAFALLEYFYKKILTWCLDHKVAFLSIPTFLIILGITTWMGFNTIFGFVARGFDKVGWNIRTTEVWSTLAHGFPGIGKEFMPSLDEGSFLLMPTSMPHSGVAYNREVLGQLDMLISNIPEVELTVGKLGRVESALDPAPISMYENVINYKPEYILNEKGHRMRFQVDKDDLFVLTNGEKLSNEDALQQGITREDLIPDKNGDYFRNWREKIKSPDDIWDEIVNVSKIPGVTSAPKLQPIETRLVMLQTGMRAPMGIKVYGPDLTTIEEFGLQLEDILKTVPSVKAQAVFADRIVGKPYLLFDIDRDKISRYGLNVEDVQQTIETAVGGMKITSTVEGRERFPVRVRYPRELRDDPESLGKILMQTPTGAQIPLSQLVHIKYQRGPQAIKSEETFLVGYVLFDKNDGFSEVTVVEDARKVIQERIDAGDLQVPAGVSYKFSGSYENQVRAEKRLSIVVPLVLAIVFLILYFQFKSITTSLMVFSGIAMAFSGGFMMLWLYGQNWFVDFAVFGTNIRELFQMGTINLSVAVWVGFIALFGIATDDGVLMATYLDQSFARNKTDNLKGIRAAVVEAGHRRIKPAVMTSATTIIALLPILTSTGRGADIMIPMAIPAFGGMIFAAITYFIVPVLYSYREERKLKKTQS</sequence>
<dbReference type="Gene3D" id="1.20.1640.10">
    <property type="entry name" value="Multidrug efflux transporter AcrB transmembrane domain"/>
    <property type="match status" value="3"/>
</dbReference>
<dbReference type="Gene3D" id="3.30.70.1430">
    <property type="entry name" value="Multidrug efflux transporter AcrB pore domain"/>
    <property type="match status" value="2"/>
</dbReference>
<reference evidence="2 3" key="1">
    <citation type="submission" date="2014-09" db="EMBL/GenBank/DDBJ databases">
        <title>Draft Genome Sequence of Draconibacterium sp. JN14CK-3.</title>
        <authorList>
            <person name="Dong C."/>
            <person name="Lai Q."/>
            <person name="Shao Z."/>
        </authorList>
    </citation>
    <scope>NUCLEOTIDE SEQUENCE [LARGE SCALE GENOMIC DNA]</scope>
    <source>
        <strain evidence="2 3">JN14CK-3</strain>
    </source>
</reference>
<dbReference type="Pfam" id="PF00873">
    <property type="entry name" value="ACR_tran"/>
    <property type="match status" value="2"/>
</dbReference>
<dbReference type="PATRIC" id="fig|1544798.3.peg.4398"/>
<dbReference type="GO" id="GO:0042910">
    <property type="term" value="F:xenobiotic transmembrane transporter activity"/>
    <property type="evidence" value="ECO:0007669"/>
    <property type="project" value="TreeGrafter"/>
</dbReference>
<dbReference type="Gene3D" id="3.30.2090.10">
    <property type="entry name" value="Multidrug efflux transporter AcrB TolC docking domain, DN and DC subdomains"/>
    <property type="match status" value="2"/>
</dbReference>
<dbReference type="PANTHER" id="PTHR32063">
    <property type="match status" value="1"/>
</dbReference>
<dbReference type="SUPFAM" id="SSF82866">
    <property type="entry name" value="Multidrug efflux transporter AcrB transmembrane domain"/>
    <property type="match status" value="2"/>
</dbReference>
<keyword evidence="1" id="KW-0472">Membrane</keyword>
<name>A0A0D8J5R9_9BACT</name>
<accession>A0A0D8J5R9</accession>
<dbReference type="EMBL" id="JRHC01000006">
    <property type="protein sequence ID" value="KJF42290.1"/>
    <property type="molecule type" value="Genomic_DNA"/>
</dbReference>
<evidence type="ECO:0000256" key="1">
    <source>
        <dbReference type="SAM" id="Phobius"/>
    </source>
</evidence>
<dbReference type="RefSeq" id="WP_045033078.1">
    <property type="nucleotide sequence ID" value="NZ_JRHC01000006.1"/>
</dbReference>
<dbReference type="SUPFAM" id="SSF82693">
    <property type="entry name" value="Multidrug efflux transporter AcrB pore domain, PN1, PN2, PC1 and PC2 subdomains"/>
    <property type="match status" value="2"/>
</dbReference>
<protein>
    <submittedName>
        <fullName evidence="2">Cation transporter</fullName>
    </submittedName>
</protein>
<evidence type="ECO:0000313" key="2">
    <source>
        <dbReference type="EMBL" id="KJF42290.1"/>
    </source>
</evidence>
<feature type="transmembrane region" description="Helical" evidence="1">
    <location>
        <begin position="1248"/>
        <end position="1274"/>
    </location>
</feature>
<feature type="transmembrane region" description="Helical" evidence="1">
    <location>
        <begin position="415"/>
        <end position="435"/>
    </location>
</feature>
<feature type="transmembrane region" description="Helical" evidence="1">
    <location>
        <begin position="500"/>
        <end position="522"/>
    </location>
</feature>
<feature type="transmembrane region" description="Helical" evidence="1">
    <location>
        <begin position="665"/>
        <end position="685"/>
    </location>
</feature>
<dbReference type="STRING" id="1544798.LH29_21100"/>
<feature type="transmembrane region" description="Helical" evidence="1">
    <location>
        <begin position="390"/>
        <end position="409"/>
    </location>
</feature>
<dbReference type="PRINTS" id="PR00702">
    <property type="entry name" value="ACRIFLAVINRP"/>
</dbReference>
<feature type="transmembrane region" description="Helical" evidence="1">
    <location>
        <begin position="628"/>
        <end position="653"/>
    </location>
</feature>
<dbReference type="InterPro" id="IPR001036">
    <property type="entry name" value="Acrflvin-R"/>
</dbReference>
<feature type="transmembrane region" description="Helical" evidence="1">
    <location>
        <begin position="534"/>
        <end position="564"/>
    </location>
</feature>
<gene>
    <name evidence="2" type="ORF">LH29_21100</name>
</gene>
<feature type="transmembrane region" description="Helical" evidence="1">
    <location>
        <begin position="366"/>
        <end position="383"/>
    </location>
</feature>
<feature type="transmembrane region" description="Helical" evidence="1">
    <location>
        <begin position="1163"/>
        <end position="1183"/>
    </location>
</feature>
<feature type="transmembrane region" description="Helical" evidence="1">
    <location>
        <begin position="1096"/>
        <end position="1115"/>
    </location>
</feature>
<dbReference type="InterPro" id="IPR027463">
    <property type="entry name" value="AcrB_DN_DC_subdom"/>
</dbReference>
<dbReference type="Gene3D" id="3.30.70.1440">
    <property type="entry name" value="Multidrug efflux transporter AcrB pore domain"/>
    <property type="match status" value="1"/>
</dbReference>
<dbReference type="GO" id="GO:0005886">
    <property type="term" value="C:plasma membrane"/>
    <property type="evidence" value="ECO:0007669"/>
    <property type="project" value="TreeGrafter"/>
</dbReference>
<proteinExistence type="predicted"/>
<keyword evidence="3" id="KW-1185">Reference proteome</keyword>
<dbReference type="Gene3D" id="3.30.70.1320">
    <property type="entry name" value="Multidrug efflux transporter AcrB pore domain like"/>
    <property type="match status" value="1"/>
</dbReference>
<dbReference type="SUPFAM" id="SSF82714">
    <property type="entry name" value="Multidrug efflux transporter AcrB TolC docking domain, DN and DC subdomains"/>
    <property type="match status" value="2"/>
</dbReference>
<feature type="transmembrane region" description="Helical" evidence="1">
    <location>
        <begin position="1122"/>
        <end position="1143"/>
    </location>
</feature>
<keyword evidence="1" id="KW-1133">Transmembrane helix</keyword>
<feature type="transmembrane region" description="Helical" evidence="1">
    <location>
        <begin position="594"/>
        <end position="616"/>
    </location>
</feature>
<dbReference type="OrthoDB" id="9758757at2"/>